<proteinExistence type="inferred from homology"/>
<organism evidence="7 8">
    <name type="scientific">Uncinula necator</name>
    <name type="common">Grape powdery mildew</name>
    <dbReference type="NCBI Taxonomy" id="52586"/>
    <lineage>
        <taxon>Eukaryota</taxon>
        <taxon>Fungi</taxon>
        <taxon>Dikarya</taxon>
        <taxon>Ascomycota</taxon>
        <taxon>Pezizomycotina</taxon>
        <taxon>Leotiomycetes</taxon>
        <taxon>Erysiphales</taxon>
        <taxon>Erysiphaceae</taxon>
        <taxon>Erysiphe</taxon>
    </lineage>
</organism>
<reference evidence="7 8" key="1">
    <citation type="journal article" date="2014" name="BMC Genomics">
        <title>Adaptive genomic structural variation in the grape powdery mildew pathogen, Erysiphe necator.</title>
        <authorList>
            <person name="Jones L."/>
            <person name="Riaz S."/>
            <person name="Morales-Cruz A."/>
            <person name="Amrine K.C."/>
            <person name="McGuire B."/>
            <person name="Gubler W.D."/>
            <person name="Walker M.A."/>
            <person name="Cantu D."/>
        </authorList>
    </citation>
    <scope>NUCLEOTIDE SEQUENCE [LARGE SCALE GENOMIC DNA]</scope>
    <source>
        <strain evidence="8">c</strain>
    </source>
</reference>
<dbReference type="HOGENOM" id="CLU_047598_0_0_1"/>
<comment type="function">
    <text evidence="1">Required for respiratory activity and maintenance and expression of the mitochondrial genome.</text>
</comment>
<keyword evidence="8" id="KW-1185">Reference proteome</keyword>
<dbReference type="Pfam" id="PF06413">
    <property type="entry name" value="Neugrin"/>
    <property type="match status" value="1"/>
</dbReference>
<evidence type="ECO:0000256" key="4">
    <source>
        <dbReference type="ARBA" id="ARBA00013566"/>
    </source>
</evidence>
<keyword evidence="5" id="KW-0809">Transit peptide</keyword>
<dbReference type="STRING" id="52586.A0A0B1P5D9"/>
<evidence type="ECO:0000256" key="6">
    <source>
        <dbReference type="SAM" id="MobiDB-lite"/>
    </source>
</evidence>
<evidence type="ECO:0000313" key="7">
    <source>
        <dbReference type="EMBL" id="KHJ33892.1"/>
    </source>
</evidence>
<evidence type="ECO:0000256" key="3">
    <source>
        <dbReference type="ARBA" id="ARBA00010895"/>
    </source>
</evidence>
<sequence length="352" mass="40327">MACGCTSLTLRSFIVTIAEFDIFSHRLGKQLLPIKNFNLIPVSRSRSTPSFRNQLSSRAYTLNQKKLSEQNLHLKYSKAEEKIHANYGVKNGREDAIVEISPDTIDQLATDVHTNKETAIKVLNNIAEPSTVYSVEKTSQEEYQEKTLLLDLVEDISENKDPISKTKNFSLKSDRVHAQDLPYTKISGVRQLKIEKPKAPMKEPWMVEKERTKEKYPDGYRPLKRLSPDAIEGIRALHSQMPEYFTTARLAKEFKISPEAIRRILKSKWRPNIDEALDREARWSRRGEQIWSRWAELGATPPKKYRRLGIGEKPRPSHYQPDPLPKLVTTSTRRRSEDTGSSGSVSRKGGIL</sequence>
<comment type="similarity">
    <text evidence="3">Belongs to the RRG9 family.</text>
</comment>
<accession>A0A0B1P5D9</accession>
<evidence type="ECO:0000313" key="8">
    <source>
        <dbReference type="Proteomes" id="UP000030854"/>
    </source>
</evidence>
<protein>
    <recommendedName>
        <fullName evidence="4">Required for respiratory growth protein 9, mitochondrial</fullName>
    </recommendedName>
</protein>
<gene>
    <name evidence="7" type="ORF">EV44_g1425</name>
</gene>
<dbReference type="PANTHER" id="PTHR13475">
    <property type="entry name" value="NEUGRIN"/>
    <property type="match status" value="1"/>
</dbReference>
<evidence type="ECO:0000256" key="5">
    <source>
        <dbReference type="ARBA" id="ARBA00022946"/>
    </source>
</evidence>
<dbReference type="PANTHER" id="PTHR13475:SF3">
    <property type="entry name" value="NEUGRIN"/>
    <property type="match status" value="1"/>
</dbReference>
<dbReference type="Proteomes" id="UP000030854">
    <property type="component" value="Unassembled WGS sequence"/>
</dbReference>
<feature type="region of interest" description="Disordered" evidence="6">
    <location>
        <begin position="304"/>
        <end position="352"/>
    </location>
</feature>
<dbReference type="InterPro" id="IPR010487">
    <property type="entry name" value="NGRN/Rrg9"/>
</dbReference>
<comment type="caution">
    <text evidence="7">The sequence shown here is derived from an EMBL/GenBank/DDBJ whole genome shotgun (WGS) entry which is preliminary data.</text>
</comment>
<dbReference type="EMBL" id="JNVN01001162">
    <property type="protein sequence ID" value="KHJ33892.1"/>
    <property type="molecule type" value="Genomic_DNA"/>
</dbReference>
<dbReference type="GO" id="GO:0005634">
    <property type="term" value="C:nucleus"/>
    <property type="evidence" value="ECO:0007669"/>
    <property type="project" value="TreeGrafter"/>
</dbReference>
<comment type="subcellular location">
    <subcellularLocation>
        <location evidence="2">Mitochondrion</location>
    </subcellularLocation>
</comment>
<dbReference type="GO" id="GO:0005739">
    <property type="term" value="C:mitochondrion"/>
    <property type="evidence" value="ECO:0007669"/>
    <property type="project" value="UniProtKB-SubCell"/>
</dbReference>
<dbReference type="AlphaFoldDB" id="A0A0B1P5D9"/>
<name>A0A0B1P5D9_UNCNE</name>
<evidence type="ECO:0000256" key="1">
    <source>
        <dbReference type="ARBA" id="ARBA00003548"/>
    </source>
</evidence>
<evidence type="ECO:0000256" key="2">
    <source>
        <dbReference type="ARBA" id="ARBA00004173"/>
    </source>
</evidence>